<evidence type="ECO:0000259" key="1">
    <source>
        <dbReference type="Pfam" id="PF14574"/>
    </source>
</evidence>
<dbReference type="EMBL" id="QUAJ01000020">
    <property type="protein sequence ID" value="REI40426.1"/>
    <property type="molecule type" value="Genomic_DNA"/>
</dbReference>
<organism evidence="3 4">
    <name type="scientific">Psychrilyobacter piezotolerans</name>
    <dbReference type="NCBI Taxonomy" id="2293438"/>
    <lineage>
        <taxon>Bacteria</taxon>
        <taxon>Fusobacteriati</taxon>
        <taxon>Fusobacteriota</taxon>
        <taxon>Fusobacteriia</taxon>
        <taxon>Fusobacteriales</taxon>
        <taxon>Fusobacteriaceae</taxon>
        <taxon>Psychrilyobacter</taxon>
    </lineage>
</organism>
<dbReference type="PANTHER" id="PTHR42895">
    <property type="entry name" value="IRON-SULFUR CLUSTER-BINDING PROTEIN-RELATED"/>
    <property type="match status" value="1"/>
</dbReference>
<dbReference type="Proteomes" id="UP000263486">
    <property type="component" value="Unassembled WGS sequence"/>
</dbReference>
<dbReference type="InterPro" id="IPR012675">
    <property type="entry name" value="Beta-grasp_dom_sf"/>
</dbReference>
<dbReference type="InterPro" id="IPR027980">
    <property type="entry name" value="RACo_C"/>
</dbReference>
<dbReference type="Pfam" id="PF17651">
    <property type="entry name" value="Raco_middle"/>
    <property type="match status" value="1"/>
</dbReference>
<dbReference type="InterPro" id="IPR001041">
    <property type="entry name" value="2Fe-2S_ferredoxin-type"/>
</dbReference>
<dbReference type="InterPro" id="IPR036010">
    <property type="entry name" value="2Fe-2S_ferredoxin-like_sf"/>
</dbReference>
<dbReference type="Pfam" id="PF14574">
    <property type="entry name" value="RACo_C_ter"/>
    <property type="match status" value="1"/>
</dbReference>
<dbReference type="InterPro" id="IPR042259">
    <property type="entry name" value="Raco-like_middle_sf"/>
</dbReference>
<evidence type="ECO:0000259" key="2">
    <source>
        <dbReference type="Pfam" id="PF17651"/>
    </source>
</evidence>
<evidence type="ECO:0000313" key="4">
    <source>
        <dbReference type="Proteomes" id="UP000263486"/>
    </source>
</evidence>
<dbReference type="InterPro" id="IPR043129">
    <property type="entry name" value="ATPase_NBD"/>
</dbReference>
<dbReference type="Gene3D" id="3.30.420.480">
    <property type="entry name" value="Domain of unknown function (DUF4445)"/>
    <property type="match status" value="1"/>
</dbReference>
<feature type="domain" description="RACo-like middle region" evidence="2">
    <location>
        <begin position="118"/>
        <end position="259"/>
    </location>
</feature>
<evidence type="ECO:0000313" key="3">
    <source>
        <dbReference type="EMBL" id="REI40426.1"/>
    </source>
</evidence>
<dbReference type="PANTHER" id="PTHR42895:SF2">
    <property type="entry name" value="IRON-SULFUR CLUSTER PROTEIN"/>
    <property type="match status" value="1"/>
</dbReference>
<proteinExistence type="predicted"/>
<dbReference type="InterPro" id="IPR041414">
    <property type="entry name" value="Raco-like_middle"/>
</dbReference>
<name>A0ABX9KFS4_9FUSO</name>
<sequence length="496" mass="54569">MKGNYNEEKPRLVTVRYKNKERMVKKGTILSDAIRLIKEKIETPCNCMGICKKCQIKVRGDLSPREEIEENLPKEVRLACITAALGDVEIFELADSELKIHEEEVSLNIETEEKGRVLAIDVGTTGVSARLIDLGEKRITGNYSGLNYQSEYGADVLSRITYCIQNDVLDLQDAILTQIKDIVKKVGAVDRIAIAGNTTMQHLIYGENPKSLAISPYEPVFLGEKSFMIGDIETTLLPNASSYVGADIVSGVAAVNLEEKNNTLFIDIGTNGEMVLSVDGKLYGTSTAAGPAFEGMNIECGMRAGNGAVEGFEIVETGNQFKIQTIGGTPTGICGSGLMDIMSEFVKHKIVLKSGKFNPRMKPEFKERLRDKKFYISENIYLSQGDIRQIQLAKGAIAAGVKLLLGKVEKDIFHMEEVIIAGSFGYHLNPESILNIGLISDFEGKISFAGNTSLNGCIGYLVNKEMKEKIRTTKIDVMELSKSAEFQEVFIKELAF</sequence>
<accession>A0ABX9KFS4</accession>
<comment type="caution">
    <text evidence="3">The sequence shown here is derived from an EMBL/GenBank/DDBJ whole genome shotgun (WGS) entry which is preliminary data.</text>
</comment>
<keyword evidence="4" id="KW-1185">Reference proteome</keyword>
<dbReference type="CDD" id="cd00207">
    <property type="entry name" value="fer2"/>
    <property type="match status" value="1"/>
</dbReference>
<dbReference type="SUPFAM" id="SSF54292">
    <property type="entry name" value="2Fe-2S ferredoxin-like"/>
    <property type="match status" value="1"/>
</dbReference>
<gene>
    <name evidence="3" type="ORF">DYH56_11240</name>
</gene>
<dbReference type="RefSeq" id="WP_114642968.1">
    <property type="nucleotide sequence ID" value="NZ_JAACIO010000021.1"/>
</dbReference>
<dbReference type="SUPFAM" id="SSF53067">
    <property type="entry name" value="Actin-like ATPase domain"/>
    <property type="match status" value="1"/>
</dbReference>
<protein>
    <submittedName>
        <fullName evidence="3">DUF4445 domain-containing protein</fullName>
    </submittedName>
</protein>
<feature type="domain" description="RACo C-terminal" evidence="1">
    <location>
        <begin position="262"/>
        <end position="496"/>
    </location>
</feature>
<reference evidence="3 4" key="1">
    <citation type="submission" date="2018-08" db="EMBL/GenBank/DDBJ databases">
        <title>Draft genome sequence of Psychrilyobacter sp. strain SD5 isolated from Black Sea water.</title>
        <authorList>
            <person name="Yadav S."/>
            <person name="Villanueva L."/>
            <person name="Damste J.S.S."/>
        </authorList>
    </citation>
    <scope>NUCLEOTIDE SEQUENCE [LARGE SCALE GENOMIC DNA]</scope>
    <source>
        <strain evidence="3 4">SD5</strain>
    </source>
</reference>
<dbReference type="Gene3D" id="3.10.20.30">
    <property type="match status" value="1"/>
</dbReference>
<dbReference type="InterPro" id="IPR052911">
    <property type="entry name" value="Corrinoid_activation_enz"/>
</dbReference>